<evidence type="ECO:0000313" key="3">
    <source>
        <dbReference type="Proteomes" id="UP000740926"/>
    </source>
</evidence>
<organism evidence="2 3">
    <name type="scientific">Rhizopus delemar</name>
    <dbReference type="NCBI Taxonomy" id="936053"/>
    <lineage>
        <taxon>Eukaryota</taxon>
        <taxon>Fungi</taxon>
        <taxon>Fungi incertae sedis</taxon>
        <taxon>Mucoromycota</taxon>
        <taxon>Mucoromycotina</taxon>
        <taxon>Mucoromycetes</taxon>
        <taxon>Mucorales</taxon>
        <taxon>Mucorineae</taxon>
        <taxon>Rhizopodaceae</taxon>
        <taxon>Rhizopus</taxon>
    </lineage>
</organism>
<keyword evidence="3" id="KW-1185">Reference proteome</keyword>
<dbReference type="AlphaFoldDB" id="A0A9P6XSI0"/>
<feature type="region of interest" description="Disordered" evidence="1">
    <location>
        <begin position="84"/>
        <end position="109"/>
    </location>
</feature>
<evidence type="ECO:0000256" key="1">
    <source>
        <dbReference type="SAM" id="MobiDB-lite"/>
    </source>
</evidence>
<name>A0A9P6XSI0_9FUNG</name>
<protein>
    <submittedName>
        <fullName evidence="2">Uncharacterized protein</fullName>
    </submittedName>
</protein>
<comment type="caution">
    <text evidence="2">The sequence shown here is derived from an EMBL/GenBank/DDBJ whole genome shotgun (WGS) entry which is preliminary data.</text>
</comment>
<evidence type="ECO:0000313" key="2">
    <source>
        <dbReference type="EMBL" id="KAG1531643.1"/>
    </source>
</evidence>
<feature type="compositionally biased region" description="Basic residues" evidence="1">
    <location>
        <begin position="96"/>
        <end position="109"/>
    </location>
</feature>
<dbReference type="EMBL" id="JAANIU010010658">
    <property type="protein sequence ID" value="KAG1531643.1"/>
    <property type="molecule type" value="Genomic_DNA"/>
</dbReference>
<gene>
    <name evidence="2" type="ORF">G6F50_016586</name>
</gene>
<feature type="region of interest" description="Disordered" evidence="1">
    <location>
        <begin position="39"/>
        <end position="63"/>
    </location>
</feature>
<dbReference type="Proteomes" id="UP000740926">
    <property type="component" value="Unassembled WGS sequence"/>
</dbReference>
<reference evidence="2 3" key="1">
    <citation type="journal article" date="2020" name="Microb. Genom.">
        <title>Genetic diversity of clinical and environmental Mucorales isolates obtained from an investigation of mucormycosis cases among solid organ transplant recipients.</title>
        <authorList>
            <person name="Nguyen M.H."/>
            <person name="Kaul D."/>
            <person name="Muto C."/>
            <person name="Cheng S.J."/>
            <person name="Richter R.A."/>
            <person name="Bruno V.M."/>
            <person name="Liu G."/>
            <person name="Beyhan S."/>
            <person name="Sundermann A.J."/>
            <person name="Mounaud S."/>
            <person name="Pasculle A.W."/>
            <person name="Nierman W.C."/>
            <person name="Driscoll E."/>
            <person name="Cumbie R."/>
            <person name="Clancy C.J."/>
            <person name="Dupont C.L."/>
        </authorList>
    </citation>
    <scope>NUCLEOTIDE SEQUENCE [LARGE SCALE GENOMIC DNA]</scope>
    <source>
        <strain evidence="2 3">GL24</strain>
    </source>
</reference>
<accession>A0A9P6XSI0</accession>
<proteinExistence type="predicted"/>
<sequence>MTVAPDAVRKDPVVVGVDGIAFREDQVQPDSARALQAVKQRRVDRAPPWPAPQRIDAGVIDGDDQDVRVGGAARQRRNAVVEDLIDPAQSVERTQHGRQHRQHYRQPQR</sequence>